<protein>
    <submittedName>
        <fullName evidence="1">Uncharacterized protein</fullName>
    </submittedName>
</protein>
<accession>A0A0V1FCJ8</accession>
<evidence type="ECO:0000313" key="2">
    <source>
        <dbReference type="Proteomes" id="UP000054995"/>
    </source>
</evidence>
<evidence type="ECO:0000313" key="1">
    <source>
        <dbReference type="EMBL" id="KRY83755.1"/>
    </source>
</evidence>
<sequence>MDSKQVAFTINSNEDFQLIFKQTENSEVKGNHPKNKVRVRMVHDGSKQVKNKKVINIIIKNAVRLHVSVNQRLANVIFTHTDGLKGKVVDLLNVVNQNVSEISKVQNTNSAHESGQHLLLQEALSNMPAAVESEKDLKAKSYLETLLHVASKKKITPFFNIEAKSESDNESEAYEAIIIMKLGEFKACGHSPENALQNAAYAALHTESFKNEIKILSITGDVNVGPEIHLEMKKRTTDDNVDQRNLQLLTNFQIVLDLALSENIIPMYYETASIAQNFETENHQYLLILEKYGNFCGTGSSKADALEDAAGQALASDVLKNKMKNLHGIFVASEDPTFNFGFESDFDVAVYIIRQNNFFYKFSSEYDEQYGIYSGWLCIGDEFRTECRSVAYKNCRNGCGRFSLMNLKQWLPNLRWYKCRLPNNKRRKTRLLDQFSANYEKIEKVGNFKLMYRKNNNVNMLTNMLKLHKINYTMTVSKGDFEVHIARCKVEKNGFSLISEVVQKTQRDAEELSAFTALEILLYSNMFPDVRNTIRSTLLKADPSNKLNGN</sequence>
<dbReference type="Proteomes" id="UP000054995">
    <property type="component" value="Unassembled WGS sequence"/>
</dbReference>
<comment type="caution">
    <text evidence="1">The sequence shown here is derived from an EMBL/GenBank/DDBJ whole genome shotgun (WGS) entry which is preliminary data.</text>
</comment>
<organism evidence="1 2">
    <name type="scientific">Trichinella pseudospiralis</name>
    <name type="common">Parasitic roundworm</name>
    <dbReference type="NCBI Taxonomy" id="6337"/>
    <lineage>
        <taxon>Eukaryota</taxon>
        <taxon>Metazoa</taxon>
        <taxon>Ecdysozoa</taxon>
        <taxon>Nematoda</taxon>
        <taxon>Enoplea</taxon>
        <taxon>Dorylaimia</taxon>
        <taxon>Trichinellida</taxon>
        <taxon>Trichinellidae</taxon>
        <taxon>Trichinella</taxon>
    </lineage>
</organism>
<keyword evidence="2" id="KW-1185">Reference proteome</keyword>
<dbReference type="OrthoDB" id="5917049at2759"/>
<dbReference type="EMBL" id="JYDT01000132">
    <property type="protein sequence ID" value="KRY83755.1"/>
    <property type="molecule type" value="Genomic_DNA"/>
</dbReference>
<gene>
    <name evidence="1" type="ORF">T4D_14272</name>
</gene>
<proteinExistence type="predicted"/>
<dbReference type="AlphaFoldDB" id="A0A0V1FCJ8"/>
<reference evidence="1 2" key="1">
    <citation type="submission" date="2015-01" db="EMBL/GenBank/DDBJ databases">
        <title>Evolution of Trichinella species and genotypes.</title>
        <authorList>
            <person name="Korhonen P.K."/>
            <person name="Edoardo P."/>
            <person name="Giuseppe L.R."/>
            <person name="Gasser R.B."/>
        </authorList>
    </citation>
    <scope>NUCLEOTIDE SEQUENCE [LARGE SCALE GENOMIC DNA]</scope>
    <source>
        <strain evidence="1">ISS470</strain>
    </source>
</reference>
<name>A0A0V1FCJ8_TRIPS</name>